<dbReference type="Gene3D" id="1.20.1440.60">
    <property type="entry name" value="23S rRNA-intervening sequence"/>
    <property type="match status" value="1"/>
</dbReference>
<dbReference type="InterPro" id="IPR036583">
    <property type="entry name" value="23S_rRNA_IVS_sf"/>
</dbReference>
<evidence type="ECO:0000313" key="2">
    <source>
        <dbReference type="Proteomes" id="UP000178911"/>
    </source>
</evidence>
<dbReference type="Pfam" id="PF05635">
    <property type="entry name" value="23S_rRNA_IVP"/>
    <property type="match status" value="1"/>
</dbReference>
<reference evidence="1 2" key="1">
    <citation type="journal article" date="2016" name="Nat. Commun.">
        <title>Thousands of microbial genomes shed light on interconnected biogeochemical processes in an aquifer system.</title>
        <authorList>
            <person name="Anantharaman K."/>
            <person name="Brown C.T."/>
            <person name="Hug L.A."/>
            <person name="Sharon I."/>
            <person name="Castelle C.J."/>
            <person name="Probst A.J."/>
            <person name="Thomas B.C."/>
            <person name="Singh A."/>
            <person name="Wilkins M.J."/>
            <person name="Karaoz U."/>
            <person name="Brodie E.L."/>
            <person name="Williams K.H."/>
            <person name="Hubbard S.S."/>
            <person name="Banfield J.F."/>
        </authorList>
    </citation>
    <scope>NUCLEOTIDE SEQUENCE [LARGE SCALE GENOMIC DNA]</scope>
</reference>
<organism evidence="1 2">
    <name type="scientific">Candidatus Yanofskybacteria bacterium RIFCSPLOWO2_01_FULL_43_22</name>
    <dbReference type="NCBI Taxonomy" id="1802695"/>
    <lineage>
        <taxon>Bacteria</taxon>
        <taxon>Candidatus Yanofskyibacteriota</taxon>
    </lineage>
</organism>
<sequence>MNQLPNKYDLPERTTKFGVSIIRFCKLLKRDPVSDPIINQLVRAGTSVGANYAEANNASSKKDFRNKIFLCKKESQETKYWLQMIGEYTTENKELDKLGRENQELLMIFQKICSSLDN</sequence>
<name>A0A1F8GF58_9BACT</name>
<proteinExistence type="predicted"/>
<dbReference type="SUPFAM" id="SSF158446">
    <property type="entry name" value="IVS-encoded protein-like"/>
    <property type="match status" value="1"/>
</dbReference>
<dbReference type="PIRSF" id="PIRSF035652">
    <property type="entry name" value="CHP02436"/>
    <property type="match status" value="1"/>
</dbReference>
<dbReference type="PANTHER" id="PTHR38471">
    <property type="entry name" value="FOUR HELIX BUNDLE PROTEIN"/>
    <property type="match status" value="1"/>
</dbReference>
<evidence type="ECO:0000313" key="1">
    <source>
        <dbReference type="EMBL" id="OGN23931.1"/>
    </source>
</evidence>
<dbReference type="InterPro" id="IPR012657">
    <property type="entry name" value="23S_rRNA-intervening_sequence"/>
</dbReference>
<dbReference type="NCBIfam" id="TIGR02436">
    <property type="entry name" value="four helix bundle protein"/>
    <property type="match status" value="1"/>
</dbReference>
<dbReference type="AlphaFoldDB" id="A0A1F8GF58"/>
<dbReference type="Proteomes" id="UP000178911">
    <property type="component" value="Unassembled WGS sequence"/>
</dbReference>
<protein>
    <submittedName>
        <fullName evidence="1">Four helix bundle protein</fullName>
    </submittedName>
</protein>
<dbReference type="EMBL" id="MGKJ01000014">
    <property type="protein sequence ID" value="OGN23931.1"/>
    <property type="molecule type" value="Genomic_DNA"/>
</dbReference>
<dbReference type="STRING" id="1802695.A3A13_02495"/>
<gene>
    <name evidence="1" type="ORF">A3A13_02495</name>
</gene>
<comment type="caution">
    <text evidence="1">The sequence shown here is derived from an EMBL/GenBank/DDBJ whole genome shotgun (WGS) entry which is preliminary data.</text>
</comment>
<dbReference type="PANTHER" id="PTHR38471:SF2">
    <property type="entry name" value="FOUR HELIX BUNDLE PROTEIN"/>
    <property type="match status" value="1"/>
</dbReference>
<accession>A0A1F8GF58</accession>